<feature type="region of interest" description="Disordered" evidence="9">
    <location>
        <begin position="26"/>
        <end position="45"/>
    </location>
</feature>
<dbReference type="GeneID" id="101394034"/>
<evidence type="ECO:0000256" key="9">
    <source>
        <dbReference type="SAM" id="MobiDB-lite"/>
    </source>
</evidence>
<dbReference type="Pfam" id="PF15433">
    <property type="entry name" value="MRP-S31"/>
    <property type="match status" value="1"/>
</dbReference>
<comment type="subcellular location">
    <subcellularLocation>
        <location evidence="1">Mitochondrion</location>
    </subcellularLocation>
</comment>
<evidence type="ECO:0000313" key="10">
    <source>
        <dbReference type="Proteomes" id="UP000694910"/>
    </source>
</evidence>
<sequence length="350" mass="40006">MHLSRTKNNIQRYFGTNSVIYGKKDEQSIPTQEISKETESQDGVKENMKKDLLRIIKGMKVELSTVNVQTTKPPSRRQLKSLEATVGRPQRAPGGAPKERSESLSPELVAAASTVADSLPFDKQTTKSELLRQLQQHEEDSRAQKDGERTKISFSNIISDMKVARSATARVSTRPVHQIQFDEGSDGYVGQEKTIGLRKSLRKNIFKGKRLNIFDLKAVTEGAPEAETAPSLWDVEFAKQLAAVNEQPFQNGFEQMIQWTKEGKLWEFPINNEAGFDDDGSEFYEHIFLDKYLEDFPKQGPIRHFMELVTCGLSKNPYLSVKQKIEHIEWFKNYFNEKRDILKDSNIQFN</sequence>
<dbReference type="GO" id="GO:0005840">
    <property type="term" value="C:ribosome"/>
    <property type="evidence" value="ECO:0007669"/>
    <property type="project" value="UniProtKB-KW"/>
</dbReference>
<gene>
    <name evidence="11" type="primary">LOC101394034</name>
</gene>
<proteinExistence type="inferred from homology"/>
<feature type="compositionally biased region" description="Basic and acidic residues" evidence="9">
    <location>
        <begin position="34"/>
        <end position="45"/>
    </location>
</feature>
<keyword evidence="3" id="KW-0809">Transit peptide</keyword>
<dbReference type="RefSeq" id="XP_014652879.1">
    <property type="nucleotide sequence ID" value="XM_014797393.1"/>
</dbReference>
<keyword evidence="6" id="KW-0687">Ribonucleoprotein</keyword>
<organism evidence="10 11">
    <name type="scientific">Ceratotherium simum simum</name>
    <name type="common">Southern white rhinoceros</name>
    <dbReference type="NCBI Taxonomy" id="73337"/>
    <lineage>
        <taxon>Eukaryota</taxon>
        <taxon>Metazoa</taxon>
        <taxon>Chordata</taxon>
        <taxon>Craniata</taxon>
        <taxon>Vertebrata</taxon>
        <taxon>Euteleostomi</taxon>
        <taxon>Mammalia</taxon>
        <taxon>Eutheria</taxon>
        <taxon>Laurasiatheria</taxon>
        <taxon>Perissodactyla</taxon>
        <taxon>Rhinocerotidae</taxon>
        <taxon>Ceratotherium</taxon>
    </lineage>
</organism>
<keyword evidence="4 11" id="KW-0689">Ribosomal protein</keyword>
<evidence type="ECO:0000256" key="2">
    <source>
        <dbReference type="ARBA" id="ARBA00011057"/>
    </source>
</evidence>
<accession>A0ABM1DM48</accession>
<evidence type="ECO:0000256" key="7">
    <source>
        <dbReference type="ARBA" id="ARBA00035133"/>
    </source>
</evidence>
<keyword evidence="5" id="KW-0496">Mitochondrion</keyword>
<feature type="region of interest" description="Disordered" evidence="9">
    <location>
        <begin position="66"/>
        <end position="107"/>
    </location>
</feature>
<keyword evidence="10" id="KW-1185">Reference proteome</keyword>
<evidence type="ECO:0000256" key="8">
    <source>
        <dbReference type="ARBA" id="ARBA00035363"/>
    </source>
</evidence>
<dbReference type="Proteomes" id="UP000694910">
    <property type="component" value="Unplaced"/>
</dbReference>
<dbReference type="PANTHER" id="PTHR13231">
    <property type="entry name" value="MITOCHONDRIAL RIBOSOMAL PROTEIN S31"/>
    <property type="match status" value="1"/>
</dbReference>
<comment type="similarity">
    <text evidence="2">Belongs to the mitochondrion-specific ribosomal protein mS31 family.</text>
</comment>
<protein>
    <recommendedName>
        <fullName evidence="7">Small ribosomal subunit protein mS31</fullName>
    </recommendedName>
    <alternativeName>
        <fullName evidence="8">28S ribosomal protein S31, mitochondrial</fullName>
    </alternativeName>
</protein>
<name>A0ABM1DM48_CERSS</name>
<reference evidence="11" key="1">
    <citation type="submission" date="2025-08" db="UniProtKB">
        <authorList>
            <consortium name="RefSeq"/>
        </authorList>
    </citation>
    <scope>IDENTIFICATION</scope>
</reference>
<evidence type="ECO:0000256" key="6">
    <source>
        <dbReference type="ARBA" id="ARBA00023274"/>
    </source>
</evidence>
<dbReference type="InterPro" id="IPR026299">
    <property type="entry name" value="MRP-S31"/>
</dbReference>
<dbReference type="PANTHER" id="PTHR13231:SF3">
    <property type="entry name" value="SMALL RIBOSOMAL SUBUNIT PROTEIN MS31"/>
    <property type="match status" value="1"/>
</dbReference>
<evidence type="ECO:0000256" key="5">
    <source>
        <dbReference type="ARBA" id="ARBA00023128"/>
    </source>
</evidence>
<evidence type="ECO:0000256" key="3">
    <source>
        <dbReference type="ARBA" id="ARBA00022946"/>
    </source>
</evidence>
<evidence type="ECO:0000256" key="4">
    <source>
        <dbReference type="ARBA" id="ARBA00022980"/>
    </source>
</evidence>
<evidence type="ECO:0000256" key="1">
    <source>
        <dbReference type="ARBA" id="ARBA00004173"/>
    </source>
</evidence>
<evidence type="ECO:0000313" key="11">
    <source>
        <dbReference type="RefSeq" id="XP_014652879.1"/>
    </source>
</evidence>